<protein>
    <recommendedName>
        <fullName evidence="12">ABC transporter domain-containing protein</fullName>
    </recommendedName>
</protein>
<dbReference type="EMBL" id="QEAP01000275">
    <property type="protein sequence ID" value="TPX70763.1"/>
    <property type="molecule type" value="Genomic_DNA"/>
</dbReference>
<feature type="compositionally biased region" description="Pro residues" evidence="7">
    <location>
        <begin position="102"/>
        <end position="119"/>
    </location>
</feature>
<keyword evidence="3" id="KW-0547">Nucleotide-binding</keyword>
<dbReference type="PRINTS" id="PR00499">
    <property type="entry name" value="P67PHOX"/>
</dbReference>
<dbReference type="PANTHER" id="PTHR19211:SF14">
    <property type="entry name" value="ATP-BINDING CASSETTE SUB-FAMILY F MEMBER 1"/>
    <property type="match status" value="1"/>
</dbReference>
<feature type="domain" description="ABC transporter" evidence="9">
    <location>
        <begin position="309"/>
        <end position="545"/>
    </location>
</feature>
<evidence type="ECO:0000259" key="9">
    <source>
        <dbReference type="PROSITE" id="PS50893"/>
    </source>
</evidence>
<dbReference type="OrthoDB" id="443981at2759"/>
<keyword evidence="6" id="KW-0175">Coiled coil</keyword>
<dbReference type="PANTHER" id="PTHR19211">
    <property type="entry name" value="ATP-BINDING TRANSPORT PROTEIN-RELATED"/>
    <property type="match status" value="1"/>
</dbReference>
<dbReference type="InterPro" id="IPR003593">
    <property type="entry name" value="AAA+_ATPase"/>
</dbReference>
<feature type="coiled-coil region" evidence="6">
    <location>
        <begin position="527"/>
        <end position="565"/>
    </location>
</feature>
<dbReference type="InterPro" id="IPR050611">
    <property type="entry name" value="ABCF"/>
</dbReference>
<keyword evidence="2" id="KW-0677">Repeat</keyword>
<evidence type="ECO:0008006" key="12">
    <source>
        <dbReference type="Google" id="ProtNLM"/>
    </source>
</evidence>
<accession>A0A507F3D3</accession>
<dbReference type="Pfam" id="PF00005">
    <property type="entry name" value="ABC_tran"/>
    <property type="match status" value="1"/>
</dbReference>
<sequence length="657" mass="70185">MNFFKRGDSGPPGIVTATAKDIEAVNKPHRDHIVATISAHISVLIANGWIADQTVDILAAELRKNGMELHRDAHITRASSSPSYTKDAAPPLPHRLPDNTSPLPPYKPTPNSSPPPPSLPLRKPTNVPSYPSSSRTSANFSSNPALQKAAFNAVNDPSVHSSATKDHGVQNTAYGGAATSSYSQKRVSGALASNPAFQKAAAADSRVQSTSIHAARDVGVPKAVHGPVMGHFGASNGQSRRLVVAIADFDASEPDDLPLRTGDVVTVIEDIDDNWYRGELKNGSRGMFPKNFDLPLGPGEATQGDISLIKVDNIRFNYDESKGLPWIFDNPILYEIKMNTRVGIMGPNGAGKSTFLKLITGHIHPTSGTIATNKRMTVAYFGQHSTKELDLEDSALDFMVKSSPKDPQGVLKSHLERTSVNDNVVKNLSFSQRSCVIFAKLTYVSPHLLILDEPTNFLDLETVGSLITACNKFKGSLIITFLSLILGFFLEFDSMKSAKRATYSFMQALEEVQKDIAINNGYRAEIIVKQKAEEQFARDEAERLAREAEEKKAKLAAKVAAQKLDWAAGDVCWAPIAGKFLQVTAVRNVSAVGVTVEKADGPKALVEAKKLKQENPEAGKPAEVPKSAGGAAGAGRGGATASAGGRGGAAGRGRGGR</sequence>
<evidence type="ECO:0000256" key="6">
    <source>
        <dbReference type="SAM" id="Coils"/>
    </source>
</evidence>
<dbReference type="InterPro" id="IPR001452">
    <property type="entry name" value="SH3_domain"/>
</dbReference>
<keyword evidence="4" id="KW-0067">ATP-binding</keyword>
<reference evidence="10 11" key="1">
    <citation type="journal article" date="2019" name="Sci. Rep.">
        <title>Comparative genomics of chytrid fungi reveal insights into the obligate biotrophic and pathogenic lifestyle of Synchytrium endobioticum.</title>
        <authorList>
            <person name="van de Vossenberg B.T.L.H."/>
            <person name="Warris S."/>
            <person name="Nguyen H.D.T."/>
            <person name="van Gent-Pelzer M.P.E."/>
            <person name="Joly D.L."/>
            <person name="van de Geest H.C."/>
            <person name="Bonants P.J.M."/>
            <person name="Smith D.S."/>
            <person name="Levesque C.A."/>
            <person name="van der Lee T.A.J."/>
        </authorList>
    </citation>
    <scope>NUCLEOTIDE SEQUENCE [LARGE SCALE GENOMIC DNA]</scope>
    <source>
        <strain evidence="10 11">CBS 675.73</strain>
    </source>
</reference>
<feature type="domain" description="SH3" evidence="8">
    <location>
        <begin position="238"/>
        <end position="298"/>
    </location>
</feature>
<evidence type="ECO:0000259" key="8">
    <source>
        <dbReference type="PROSITE" id="PS50002"/>
    </source>
</evidence>
<dbReference type="STRING" id="246404.A0A507F3D3"/>
<dbReference type="SUPFAM" id="SSF50044">
    <property type="entry name" value="SH3-domain"/>
    <property type="match status" value="1"/>
</dbReference>
<dbReference type="SMART" id="SM00326">
    <property type="entry name" value="SH3"/>
    <property type="match status" value="1"/>
</dbReference>
<evidence type="ECO:0000313" key="10">
    <source>
        <dbReference type="EMBL" id="TPX70763.1"/>
    </source>
</evidence>
<evidence type="ECO:0000313" key="11">
    <source>
        <dbReference type="Proteomes" id="UP000320333"/>
    </source>
</evidence>
<dbReference type="PROSITE" id="PS50893">
    <property type="entry name" value="ABC_TRANSPORTER_2"/>
    <property type="match status" value="1"/>
</dbReference>
<proteinExistence type="predicted"/>
<organism evidence="10 11">
    <name type="scientific">Chytriomyces confervae</name>
    <dbReference type="NCBI Taxonomy" id="246404"/>
    <lineage>
        <taxon>Eukaryota</taxon>
        <taxon>Fungi</taxon>
        <taxon>Fungi incertae sedis</taxon>
        <taxon>Chytridiomycota</taxon>
        <taxon>Chytridiomycota incertae sedis</taxon>
        <taxon>Chytridiomycetes</taxon>
        <taxon>Chytridiales</taxon>
        <taxon>Chytriomycetaceae</taxon>
        <taxon>Chytriomyces</taxon>
    </lineage>
</organism>
<dbReference type="Pfam" id="PF00018">
    <property type="entry name" value="SH3_1"/>
    <property type="match status" value="1"/>
</dbReference>
<dbReference type="GO" id="GO:0005524">
    <property type="term" value="F:ATP binding"/>
    <property type="evidence" value="ECO:0007669"/>
    <property type="project" value="UniProtKB-KW"/>
</dbReference>
<evidence type="ECO:0000256" key="5">
    <source>
        <dbReference type="PROSITE-ProRule" id="PRU00192"/>
    </source>
</evidence>
<dbReference type="InterPro" id="IPR027417">
    <property type="entry name" value="P-loop_NTPase"/>
</dbReference>
<dbReference type="SUPFAM" id="SSF52540">
    <property type="entry name" value="P-loop containing nucleoside triphosphate hydrolases"/>
    <property type="match status" value="1"/>
</dbReference>
<keyword evidence="11" id="KW-1185">Reference proteome</keyword>
<dbReference type="SMART" id="SM00382">
    <property type="entry name" value="AAA"/>
    <property type="match status" value="1"/>
</dbReference>
<dbReference type="AlphaFoldDB" id="A0A507F3D3"/>
<dbReference type="PRINTS" id="PR00452">
    <property type="entry name" value="SH3DOMAIN"/>
</dbReference>
<evidence type="ECO:0000256" key="1">
    <source>
        <dbReference type="ARBA" id="ARBA00022443"/>
    </source>
</evidence>
<dbReference type="CDD" id="cd00174">
    <property type="entry name" value="SH3"/>
    <property type="match status" value="1"/>
</dbReference>
<evidence type="ECO:0000256" key="7">
    <source>
        <dbReference type="SAM" id="MobiDB-lite"/>
    </source>
</evidence>
<evidence type="ECO:0000256" key="2">
    <source>
        <dbReference type="ARBA" id="ARBA00022737"/>
    </source>
</evidence>
<evidence type="ECO:0000256" key="3">
    <source>
        <dbReference type="ARBA" id="ARBA00022741"/>
    </source>
</evidence>
<dbReference type="PROSITE" id="PS50002">
    <property type="entry name" value="SH3"/>
    <property type="match status" value="1"/>
</dbReference>
<evidence type="ECO:0000256" key="4">
    <source>
        <dbReference type="ARBA" id="ARBA00022840"/>
    </source>
</evidence>
<feature type="compositionally biased region" description="Gly residues" evidence="7">
    <location>
        <begin position="630"/>
        <end position="657"/>
    </location>
</feature>
<feature type="region of interest" description="Disordered" evidence="7">
    <location>
        <begin position="610"/>
        <end position="657"/>
    </location>
</feature>
<dbReference type="GO" id="GO:0016887">
    <property type="term" value="F:ATP hydrolysis activity"/>
    <property type="evidence" value="ECO:0007669"/>
    <property type="project" value="InterPro"/>
</dbReference>
<dbReference type="InterPro" id="IPR003439">
    <property type="entry name" value="ABC_transporter-like_ATP-bd"/>
</dbReference>
<comment type="caution">
    <text evidence="10">The sequence shown here is derived from an EMBL/GenBank/DDBJ whole genome shotgun (WGS) entry which is preliminary data.</text>
</comment>
<name>A0A507F3D3_9FUNG</name>
<dbReference type="InterPro" id="IPR036028">
    <property type="entry name" value="SH3-like_dom_sf"/>
</dbReference>
<keyword evidence="1 5" id="KW-0728">SH3 domain</keyword>
<dbReference type="Gene3D" id="3.40.50.300">
    <property type="entry name" value="P-loop containing nucleotide triphosphate hydrolases"/>
    <property type="match status" value="2"/>
</dbReference>
<feature type="region of interest" description="Disordered" evidence="7">
    <location>
        <begin position="74"/>
        <end position="142"/>
    </location>
</feature>
<gene>
    <name evidence="10" type="ORF">CcCBS67573_g06427</name>
</gene>
<dbReference type="Gene3D" id="2.30.30.40">
    <property type="entry name" value="SH3 Domains"/>
    <property type="match status" value="1"/>
</dbReference>
<feature type="compositionally biased region" description="Low complexity" evidence="7">
    <location>
        <begin position="120"/>
        <end position="142"/>
    </location>
</feature>
<dbReference type="Proteomes" id="UP000320333">
    <property type="component" value="Unassembled WGS sequence"/>
</dbReference>